<dbReference type="Proteomes" id="UP000295221">
    <property type="component" value="Unassembled WGS sequence"/>
</dbReference>
<sequence>MKVFIPVIDCSRNRYTIAESFDAFGSVCIFDTKENLVTWYESKGVSATYEEILEELKSDGVAKAIISTVQPTTVNSFKNKGFHIYKSVGNDLRLNLELLKIRCLPVFNYELVQELNELGSFYPKNSVYEGTICQN</sequence>
<proteinExistence type="predicted"/>
<evidence type="ECO:0000313" key="1">
    <source>
        <dbReference type="EMBL" id="TCO07114.1"/>
    </source>
</evidence>
<keyword evidence="2" id="KW-1185">Reference proteome</keyword>
<dbReference type="EMBL" id="SLWK01000010">
    <property type="protein sequence ID" value="TCO07114.1"/>
    <property type="molecule type" value="Genomic_DNA"/>
</dbReference>
<protein>
    <submittedName>
        <fullName evidence="1">Putative Fe-Mo cluster-binding NifX family protein</fullName>
    </submittedName>
</protein>
<dbReference type="RefSeq" id="WP_132434446.1">
    <property type="nucleotide sequence ID" value="NZ_SLWK01000010.1"/>
</dbReference>
<evidence type="ECO:0000313" key="2">
    <source>
        <dbReference type="Proteomes" id="UP000295221"/>
    </source>
</evidence>
<dbReference type="OrthoDB" id="1121709at2"/>
<organism evidence="1 2">
    <name type="scientific">Natronoflexus pectinivorans</name>
    <dbReference type="NCBI Taxonomy" id="682526"/>
    <lineage>
        <taxon>Bacteria</taxon>
        <taxon>Pseudomonadati</taxon>
        <taxon>Bacteroidota</taxon>
        <taxon>Bacteroidia</taxon>
        <taxon>Marinilabiliales</taxon>
        <taxon>Marinilabiliaceae</taxon>
        <taxon>Natronoflexus</taxon>
    </lineage>
</organism>
<name>A0A4R2GIJ6_9BACT</name>
<gene>
    <name evidence="1" type="ORF">EV194_110117</name>
</gene>
<reference evidence="1 2" key="1">
    <citation type="submission" date="2019-03" db="EMBL/GenBank/DDBJ databases">
        <title>Genomic Encyclopedia of Type Strains, Phase IV (KMG-IV): sequencing the most valuable type-strain genomes for metagenomic binning, comparative biology and taxonomic classification.</title>
        <authorList>
            <person name="Goeker M."/>
        </authorList>
    </citation>
    <scope>NUCLEOTIDE SEQUENCE [LARGE SCALE GENOMIC DNA]</scope>
    <source>
        <strain evidence="1 2">DSM 24179</strain>
    </source>
</reference>
<comment type="caution">
    <text evidence="1">The sequence shown here is derived from an EMBL/GenBank/DDBJ whole genome shotgun (WGS) entry which is preliminary data.</text>
</comment>
<dbReference type="AlphaFoldDB" id="A0A4R2GIJ6"/>
<accession>A0A4R2GIJ6</accession>